<evidence type="ECO:0000313" key="1">
    <source>
        <dbReference type="EMBL" id="KAF9483526.1"/>
    </source>
</evidence>
<proteinExistence type="predicted"/>
<dbReference type="Proteomes" id="UP000807469">
    <property type="component" value="Unassembled WGS sequence"/>
</dbReference>
<dbReference type="AlphaFoldDB" id="A0A9P5ZCP4"/>
<protein>
    <submittedName>
        <fullName evidence="1">Uncharacterized protein</fullName>
    </submittedName>
</protein>
<gene>
    <name evidence="1" type="ORF">BDN70DRAFT_990382</name>
</gene>
<accession>A0A9P5ZCP4</accession>
<evidence type="ECO:0000313" key="2">
    <source>
        <dbReference type="Proteomes" id="UP000807469"/>
    </source>
</evidence>
<sequence length="373" mass="41421">MGGSAFSAILAASAFPRLPPAVYQALKAKMIPKISQFYTCVGVPLEAPEKLDYGDLDLLVTIPAPGFGAAVPHDAIRKAIGAKYANEMEGNRTSNYAVPIRVGEWGSLGHGTDEKEKRAIADNGEIYYQVDIHNCIDKAEYSRVSFFNSYGDLGMILGLIARNSGLALGVKGLKLPNPPNPPLHLTDSFDDITSFFGLSLQTYNKGFKTKKEVYEWAVSTKYFDPAQFRSSGLGFTKVKPQRTMYSDFVTWVEMSNASHLPNKPRISRECRHAKVREEALIYFNKKQEFEALSKARSDRSRLKESFSGSLVRDWTKLGECGKGVKLIMDEVRRRLGGEDGVLEYLDKHGEDGVKKFVREVQVDLGIQSNAGRC</sequence>
<reference evidence="1" key="1">
    <citation type="submission" date="2020-11" db="EMBL/GenBank/DDBJ databases">
        <authorList>
            <consortium name="DOE Joint Genome Institute"/>
            <person name="Ahrendt S."/>
            <person name="Riley R."/>
            <person name="Andreopoulos W."/>
            <person name="Labutti K."/>
            <person name="Pangilinan J."/>
            <person name="Ruiz-Duenas F.J."/>
            <person name="Barrasa J.M."/>
            <person name="Sanchez-Garcia M."/>
            <person name="Camarero S."/>
            <person name="Miyauchi S."/>
            <person name="Serrano A."/>
            <person name="Linde D."/>
            <person name="Babiker R."/>
            <person name="Drula E."/>
            <person name="Ayuso-Fernandez I."/>
            <person name="Pacheco R."/>
            <person name="Padilla G."/>
            <person name="Ferreira P."/>
            <person name="Barriuso J."/>
            <person name="Kellner H."/>
            <person name="Castanera R."/>
            <person name="Alfaro M."/>
            <person name="Ramirez L."/>
            <person name="Pisabarro A.G."/>
            <person name="Kuo A."/>
            <person name="Tritt A."/>
            <person name="Lipzen A."/>
            <person name="He G."/>
            <person name="Yan M."/>
            <person name="Ng V."/>
            <person name="Cullen D."/>
            <person name="Martin F."/>
            <person name="Rosso M.-N."/>
            <person name="Henrissat B."/>
            <person name="Hibbett D."/>
            <person name="Martinez A.T."/>
            <person name="Grigoriev I.V."/>
        </authorList>
    </citation>
    <scope>NUCLEOTIDE SEQUENCE</scope>
    <source>
        <strain evidence="1">CIRM-BRFM 674</strain>
    </source>
</reference>
<keyword evidence="2" id="KW-1185">Reference proteome</keyword>
<dbReference type="EMBL" id="MU155153">
    <property type="protein sequence ID" value="KAF9483526.1"/>
    <property type="molecule type" value="Genomic_DNA"/>
</dbReference>
<name>A0A9P5ZCP4_9AGAR</name>
<comment type="caution">
    <text evidence="1">The sequence shown here is derived from an EMBL/GenBank/DDBJ whole genome shotgun (WGS) entry which is preliminary data.</text>
</comment>
<organism evidence="1 2">
    <name type="scientific">Pholiota conissans</name>
    <dbReference type="NCBI Taxonomy" id="109636"/>
    <lineage>
        <taxon>Eukaryota</taxon>
        <taxon>Fungi</taxon>
        <taxon>Dikarya</taxon>
        <taxon>Basidiomycota</taxon>
        <taxon>Agaricomycotina</taxon>
        <taxon>Agaricomycetes</taxon>
        <taxon>Agaricomycetidae</taxon>
        <taxon>Agaricales</taxon>
        <taxon>Agaricineae</taxon>
        <taxon>Strophariaceae</taxon>
        <taxon>Pholiota</taxon>
    </lineage>
</organism>
<dbReference type="OrthoDB" id="4708870at2759"/>